<gene>
    <name evidence="9" type="ORF">F503_08115</name>
</gene>
<evidence type="ECO:0000256" key="7">
    <source>
        <dbReference type="SAM" id="MobiDB-lite"/>
    </source>
</evidence>
<dbReference type="eggNOG" id="ENOG502SDK4">
    <property type="taxonomic scope" value="Eukaryota"/>
</dbReference>
<dbReference type="Gene3D" id="3.30.40.10">
    <property type="entry name" value="Zinc/RING finger domain, C3HC4 (zinc finger)"/>
    <property type="match status" value="1"/>
</dbReference>
<dbReference type="InterPro" id="IPR019135">
    <property type="entry name" value="Polycomb_protein_VEFS-Box"/>
</dbReference>
<dbReference type="InterPro" id="IPR011011">
    <property type="entry name" value="Znf_FYVE_PHD"/>
</dbReference>
<dbReference type="CDD" id="cd15489">
    <property type="entry name" value="PHD_SF"/>
    <property type="match status" value="1"/>
</dbReference>
<evidence type="ECO:0000313" key="9">
    <source>
        <dbReference type="EMBL" id="EPE07464.1"/>
    </source>
</evidence>
<sequence length="844" mass="94657">MPQPGRRRLPFLHRNWTVGVTASQEWTPQRRPRPPPSAHRPSGDQDGDAYAHPAKRRRVGPALPPVGAGANSLSIGDVIKLPDYPSERANGLRVQLFNVFHQDTPRLRYAGALAPANPSDATRFNARFKVTILSEKCNLPLVVHCAAQIGIVQSHKAENGYGLAKLVLEPFTIPLEQIAILHRDGDVFGLADTYKLRIEIESTGNNDAWPPLDLLALADLNRHGSDYRPKKASDCILYAESNDFFGRPRMRIPLWLRESPQHNPVATKFVMDMDVRWTTGFLERPRKNLNLGVLPTIVALHPDEPLPLPTLDLRDLWPRRKALTSRLLPPKNNSAPDVVEVFPDQANGYVNGNPTDILNGHSHQNGANGHVQSQINSQISRELNGQINGHGISASVVSDDADSAAEDENNENDPDGRNRSLRARRGQKDYNVKAISNKAHNLGSRAPRRRPGSKAFPGLDRYANYIAQQAANQNVKILYEYQSEKVTLDGFVCCMCMATCPDVNQLRAHLLVHLHYTFQYERRSVARGASHIFRVTQIIDDSNAYHLTKHQTTTVYQLGRPTKVLDLGKFLRGDESWVRSRYGPENDDRVVKLAQVPRPKARPAPPPVKRTIIIPQTRQQLYDPLSKALLKAGSVLRTNTVDESWRIHKHREIVQDYTDLTPAEKEFIQEWDRFVILKRIASDAYIPRAMVQFVEERGPWLVGELPRAMEFGKLMAVMVAHDILTDEDVDDITHAMDAAWAEARQSVRNYGYAVPSAASPSSPPSIAAPKPYVLRGGPNCCGVCKHYCSGADAIICQNKACKHRLYHTTCLDMPKVDTEHRCDWYCDDCAHLADPIHLRKDDPV</sequence>
<evidence type="ECO:0000256" key="3">
    <source>
        <dbReference type="ARBA" id="ARBA00022771"/>
    </source>
</evidence>
<evidence type="ECO:0000256" key="4">
    <source>
        <dbReference type="ARBA" id="ARBA00022833"/>
    </source>
</evidence>
<feature type="region of interest" description="Disordered" evidence="7">
    <location>
        <begin position="398"/>
        <end position="452"/>
    </location>
</feature>
<dbReference type="InterPro" id="IPR019786">
    <property type="entry name" value="Zinc_finger_PHD-type_CS"/>
</dbReference>
<evidence type="ECO:0000256" key="5">
    <source>
        <dbReference type="ARBA" id="ARBA00023015"/>
    </source>
</evidence>
<keyword evidence="4" id="KW-0862">Zinc</keyword>
<comment type="similarity">
    <text evidence="1">Belongs to the VEFS (VRN2-EMF2-FIS2-SU(Z)12) family.</text>
</comment>
<proteinExistence type="inferred from homology"/>
<dbReference type="PROSITE" id="PS01359">
    <property type="entry name" value="ZF_PHD_1"/>
    <property type="match status" value="1"/>
</dbReference>
<evidence type="ECO:0000313" key="10">
    <source>
        <dbReference type="Proteomes" id="UP000016923"/>
    </source>
</evidence>
<evidence type="ECO:0000256" key="2">
    <source>
        <dbReference type="ARBA" id="ARBA00022723"/>
    </source>
</evidence>
<dbReference type="CDD" id="cd21552">
    <property type="entry name" value="VEFS-box_ctSUZ12-like"/>
    <property type="match status" value="1"/>
</dbReference>
<feature type="region of interest" description="Disordered" evidence="7">
    <location>
        <begin position="350"/>
        <end position="373"/>
    </location>
</feature>
<feature type="compositionally biased region" description="Polar residues" evidence="7">
    <location>
        <begin position="18"/>
        <end position="27"/>
    </location>
</feature>
<keyword evidence="5" id="KW-0805">Transcription regulation</keyword>
<feature type="compositionally biased region" description="Acidic residues" evidence="7">
    <location>
        <begin position="399"/>
        <end position="413"/>
    </location>
</feature>
<dbReference type="OMA" id="KEYIWEW"/>
<feature type="compositionally biased region" description="Basic residues" evidence="7">
    <location>
        <begin position="1"/>
        <end position="11"/>
    </location>
</feature>
<organism evidence="9 10">
    <name type="scientific">Ophiostoma piceae (strain UAMH 11346)</name>
    <name type="common">Sap stain fungus</name>
    <dbReference type="NCBI Taxonomy" id="1262450"/>
    <lineage>
        <taxon>Eukaryota</taxon>
        <taxon>Fungi</taxon>
        <taxon>Dikarya</taxon>
        <taxon>Ascomycota</taxon>
        <taxon>Pezizomycotina</taxon>
        <taxon>Sordariomycetes</taxon>
        <taxon>Sordariomycetidae</taxon>
        <taxon>Ophiostomatales</taxon>
        <taxon>Ophiostomataceae</taxon>
        <taxon>Ophiostoma</taxon>
    </lineage>
</organism>
<accession>S3C1N8</accession>
<dbReference type="InterPro" id="IPR013083">
    <property type="entry name" value="Znf_RING/FYVE/PHD"/>
</dbReference>
<keyword evidence="10" id="KW-1185">Reference proteome</keyword>
<feature type="region of interest" description="Disordered" evidence="7">
    <location>
        <begin position="1"/>
        <end position="51"/>
    </location>
</feature>
<evidence type="ECO:0000256" key="6">
    <source>
        <dbReference type="ARBA" id="ARBA00023163"/>
    </source>
</evidence>
<dbReference type="EMBL" id="KE148151">
    <property type="protein sequence ID" value="EPE07464.1"/>
    <property type="molecule type" value="Genomic_DNA"/>
</dbReference>
<feature type="domain" description="Polycomb protein VEFS-Box" evidence="8">
    <location>
        <begin position="639"/>
        <end position="726"/>
    </location>
</feature>
<reference evidence="9 10" key="1">
    <citation type="journal article" date="2013" name="BMC Genomics">
        <title>The genome and transcriptome of the pine saprophyte Ophiostoma piceae, and a comparison with the bark beetle-associated pine pathogen Grosmannia clavigera.</title>
        <authorList>
            <person name="Haridas S."/>
            <person name="Wang Y."/>
            <person name="Lim L."/>
            <person name="Massoumi Alamouti S."/>
            <person name="Jackman S."/>
            <person name="Docking R."/>
            <person name="Robertson G."/>
            <person name="Birol I."/>
            <person name="Bohlmann J."/>
            <person name="Breuil C."/>
        </authorList>
    </citation>
    <scope>NUCLEOTIDE SEQUENCE [LARGE SCALE GENOMIC DNA]</scope>
    <source>
        <strain evidence="9 10">UAMH 11346</strain>
    </source>
</reference>
<keyword evidence="6" id="KW-0804">Transcription</keyword>
<dbReference type="OrthoDB" id="166746at2759"/>
<dbReference type="STRING" id="1262450.S3C1N8"/>
<evidence type="ECO:0000259" key="8">
    <source>
        <dbReference type="Pfam" id="PF09733"/>
    </source>
</evidence>
<protein>
    <submittedName>
        <fullName evidence="9">Zinc finger domain-containing phd-finger</fullName>
    </submittedName>
</protein>
<dbReference type="SUPFAM" id="SSF57903">
    <property type="entry name" value="FYVE/PHD zinc finger"/>
    <property type="match status" value="1"/>
</dbReference>
<dbReference type="VEuPathDB" id="FungiDB:F503_08115"/>
<keyword evidence="2" id="KW-0479">Metal-binding</keyword>
<dbReference type="Pfam" id="PF09733">
    <property type="entry name" value="VEFS-Box"/>
    <property type="match status" value="1"/>
</dbReference>
<dbReference type="Proteomes" id="UP000016923">
    <property type="component" value="Unassembled WGS sequence"/>
</dbReference>
<evidence type="ECO:0000256" key="1">
    <source>
        <dbReference type="ARBA" id="ARBA00007416"/>
    </source>
</evidence>
<dbReference type="GO" id="GO:0008270">
    <property type="term" value="F:zinc ion binding"/>
    <property type="evidence" value="ECO:0007669"/>
    <property type="project" value="UniProtKB-KW"/>
</dbReference>
<dbReference type="HOGENOM" id="CLU_019535_0_0_1"/>
<name>S3C1N8_OPHP1</name>
<dbReference type="AlphaFoldDB" id="S3C1N8"/>
<keyword evidence="3" id="KW-0863">Zinc-finger</keyword>